<proteinExistence type="predicted"/>
<dbReference type="Pfam" id="PF00254">
    <property type="entry name" value="FKBP_C"/>
    <property type="match status" value="1"/>
</dbReference>
<evidence type="ECO:0000256" key="3">
    <source>
        <dbReference type="ARBA" id="ARBA00023110"/>
    </source>
</evidence>
<feature type="region of interest" description="Disordered" evidence="5">
    <location>
        <begin position="39"/>
        <end position="67"/>
    </location>
</feature>
<feature type="domain" description="PPIase FKBP-type" evidence="6">
    <location>
        <begin position="107"/>
        <end position="196"/>
    </location>
</feature>
<organism evidence="7">
    <name type="scientific">freshwater metagenome</name>
    <dbReference type="NCBI Taxonomy" id="449393"/>
    <lineage>
        <taxon>unclassified sequences</taxon>
        <taxon>metagenomes</taxon>
        <taxon>ecological metagenomes</taxon>
    </lineage>
</organism>
<evidence type="ECO:0000259" key="6">
    <source>
        <dbReference type="PROSITE" id="PS50059"/>
    </source>
</evidence>
<dbReference type="EMBL" id="CAFBIZ010000041">
    <property type="protein sequence ID" value="CAB4847737.1"/>
    <property type="molecule type" value="Genomic_DNA"/>
</dbReference>
<evidence type="ECO:0000313" key="7">
    <source>
        <dbReference type="EMBL" id="CAB4847737.1"/>
    </source>
</evidence>
<keyword evidence="3" id="KW-0697">Rotamase</keyword>
<sequence>MGSEVVRVNVGRGRRQLGVARALATAIVIVAAISGCSGGTSPVSASGPGGEGSHSAQSTTPARFDGVTVSGPVGSPPLFTIGDDTQATVSLLTYDVVTGVGPAVTKASKVSVHYVGRSATSKRQFDSSWDRGKPFDYVPSDVTFAAFSEGVLGMRAGGRRLVVVPGKLAFGATPPTSSDLGPDETLVFVIDLMSVL</sequence>
<dbReference type="GO" id="GO:0003755">
    <property type="term" value="F:peptidyl-prolyl cis-trans isomerase activity"/>
    <property type="evidence" value="ECO:0007669"/>
    <property type="project" value="UniProtKB-KW"/>
</dbReference>
<dbReference type="EC" id="5.2.1.8" evidence="2"/>
<dbReference type="SUPFAM" id="SSF54534">
    <property type="entry name" value="FKBP-like"/>
    <property type="match status" value="1"/>
</dbReference>
<dbReference type="PANTHER" id="PTHR43811:SF19">
    <property type="entry name" value="39 KDA FK506-BINDING NUCLEAR PROTEIN"/>
    <property type="match status" value="1"/>
</dbReference>
<reference evidence="7" key="1">
    <citation type="submission" date="2020-05" db="EMBL/GenBank/DDBJ databases">
        <authorList>
            <person name="Chiriac C."/>
            <person name="Salcher M."/>
            <person name="Ghai R."/>
            <person name="Kavagutti S V."/>
        </authorList>
    </citation>
    <scope>NUCLEOTIDE SEQUENCE</scope>
</reference>
<evidence type="ECO:0000256" key="2">
    <source>
        <dbReference type="ARBA" id="ARBA00013194"/>
    </source>
</evidence>
<evidence type="ECO:0000256" key="1">
    <source>
        <dbReference type="ARBA" id="ARBA00000971"/>
    </source>
</evidence>
<evidence type="ECO:0000256" key="4">
    <source>
        <dbReference type="ARBA" id="ARBA00023235"/>
    </source>
</evidence>
<dbReference type="PANTHER" id="PTHR43811">
    <property type="entry name" value="FKBP-TYPE PEPTIDYL-PROLYL CIS-TRANS ISOMERASE FKPA"/>
    <property type="match status" value="1"/>
</dbReference>
<dbReference type="AlphaFoldDB" id="A0A6J7BPT7"/>
<dbReference type="InterPro" id="IPR046357">
    <property type="entry name" value="PPIase_dom_sf"/>
</dbReference>
<evidence type="ECO:0000256" key="5">
    <source>
        <dbReference type="SAM" id="MobiDB-lite"/>
    </source>
</evidence>
<dbReference type="PROSITE" id="PS50059">
    <property type="entry name" value="FKBP_PPIASE"/>
    <property type="match status" value="1"/>
</dbReference>
<protein>
    <recommendedName>
        <fullName evidence="2">peptidylprolyl isomerase</fullName>
        <ecNumber evidence="2">5.2.1.8</ecNumber>
    </recommendedName>
</protein>
<comment type="catalytic activity">
    <reaction evidence="1">
        <text>[protein]-peptidylproline (omega=180) = [protein]-peptidylproline (omega=0)</text>
        <dbReference type="Rhea" id="RHEA:16237"/>
        <dbReference type="Rhea" id="RHEA-COMP:10747"/>
        <dbReference type="Rhea" id="RHEA-COMP:10748"/>
        <dbReference type="ChEBI" id="CHEBI:83833"/>
        <dbReference type="ChEBI" id="CHEBI:83834"/>
        <dbReference type="EC" id="5.2.1.8"/>
    </reaction>
</comment>
<dbReference type="Gene3D" id="3.10.50.40">
    <property type="match status" value="1"/>
</dbReference>
<dbReference type="InterPro" id="IPR001179">
    <property type="entry name" value="PPIase_FKBP_dom"/>
</dbReference>
<keyword evidence="4" id="KW-0413">Isomerase</keyword>
<name>A0A6J7BPT7_9ZZZZ</name>
<gene>
    <name evidence="7" type="ORF">UFOPK3268_00474</name>
</gene>
<accession>A0A6J7BPT7</accession>